<accession>A0AAV7TS64</accession>
<organism evidence="2 3">
    <name type="scientific">Pleurodeles waltl</name>
    <name type="common">Iberian ribbed newt</name>
    <dbReference type="NCBI Taxonomy" id="8319"/>
    <lineage>
        <taxon>Eukaryota</taxon>
        <taxon>Metazoa</taxon>
        <taxon>Chordata</taxon>
        <taxon>Craniata</taxon>
        <taxon>Vertebrata</taxon>
        <taxon>Euteleostomi</taxon>
        <taxon>Amphibia</taxon>
        <taxon>Batrachia</taxon>
        <taxon>Caudata</taxon>
        <taxon>Salamandroidea</taxon>
        <taxon>Salamandridae</taxon>
        <taxon>Pleurodelinae</taxon>
        <taxon>Pleurodeles</taxon>
    </lineage>
</organism>
<dbReference type="Proteomes" id="UP001066276">
    <property type="component" value="Chromosome 3_2"/>
</dbReference>
<evidence type="ECO:0000256" key="1">
    <source>
        <dbReference type="SAM" id="MobiDB-lite"/>
    </source>
</evidence>
<sequence>MTWLASPSPWRRRVMVLRFRDVDKETHIEHARAPPGPGYPQKESRKAGGQAGATLSHPPGPLGARGAERRGWQRCRSPRGTWKPCAKRLEAVRRGRGAADSEPMWRERMCAAAGAGWAAQEQQEACQAPGVWLGVYLPSETDSLQTRPPFPNLSQG</sequence>
<comment type="caution">
    <text evidence="2">The sequence shown here is derived from an EMBL/GenBank/DDBJ whole genome shotgun (WGS) entry which is preliminary data.</text>
</comment>
<dbReference type="EMBL" id="JANPWB010000006">
    <property type="protein sequence ID" value="KAJ1179285.1"/>
    <property type="molecule type" value="Genomic_DNA"/>
</dbReference>
<gene>
    <name evidence="2" type="ORF">NDU88_004519</name>
</gene>
<keyword evidence="3" id="KW-1185">Reference proteome</keyword>
<dbReference type="AlphaFoldDB" id="A0AAV7TS64"/>
<protein>
    <submittedName>
        <fullName evidence="2">Uncharacterized protein</fullName>
    </submittedName>
</protein>
<reference evidence="2" key="1">
    <citation type="journal article" date="2022" name="bioRxiv">
        <title>Sequencing and chromosome-scale assembly of the giantPleurodeles waltlgenome.</title>
        <authorList>
            <person name="Brown T."/>
            <person name="Elewa A."/>
            <person name="Iarovenko S."/>
            <person name="Subramanian E."/>
            <person name="Araus A.J."/>
            <person name="Petzold A."/>
            <person name="Susuki M."/>
            <person name="Suzuki K.-i.T."/>
            <person name="Hayashi T."/>
            <person name="Toyoda A."/>
            <person name="Oliveira C."/>
            <person name="Osipova E."/>
            <person name="Leigh N.D."/>
            <person name="Simon A."/>
            <person name="Yun M.H."/>
        </authorList>
    </citation>
    <scope>NUCLEOTIDE SEQUENCE</scope>
    <source>
        <strain evidence="2">20211129_DDA</strain>
        <tissue evidence="2">Liver</tissue>
    </source>
</reference>
<name>A0AAV7TS64_PLEWA</name>
<evidence type="ECO:0000313" key="3">
    <source>
        <dbReference type="Proteomes" id="UP001066276"/>
    </source>
</evidence>
<feature type="region of interest" description="Disordered" evidence="1">
    <location>
        <begin position="27"/>
        <end position="79"/>
    </location>
</feature>
<evidence type="ECO:0000313" key="2">
    <source>
        <dbReference type="EMBL" id="KAJ1179285.1"/>
    </source>
</evidence>
<proteinExistence type="predicted"/>